<gene>
    <name evidence="2" type="ORF">C1C97_008160</name>
</gene>
<proteinExistence type="predicted"/>
<feature type="region of interest" description="Disordered" evidence="1">
    <location>
        <begin position="263"/>
        <end position="288"/>
    </location>
</feature>
<reference evidence="2 3" key="1">
    <citation type="submission" date="2018-10" db="EMBL/GenBank/DDBJ databases">
        <title>Kocuria tytouropygialis sp. nov., isolated from the uropygial gland of an American barn owl (Tyto furcata).</title>
        <authorList>
            <person name="Braun M.S."/>
            <person name="Wang E."/>
            <person name="Zimmermann S."/>
            <person name="Wagner H."/>
            <person name="Wink M."/>
        </authorList>
    </citation>
    <scope>NUCLEOTIDE SEQUENCE [LARGE SCALE GENOMIC DNA]</scope>
    <source>
        <strain evidence="2 3">442</strain>
    </source>
</reference>
<keyword evidence="3" id="KW-1185">Reference proteome</keyword>
<dbReference type="Proteomes" id="UP000249516">
    <property type="component" value="Unassembled WGS sequence"/>
</dbReference>
<dbReference type="RefSeq" id="WP_121031113.1">
    <property type="nucleotide sequence ID" value="NZ_PNJG02000002.1"/>
</dbReference>
<accession>A0A495A5U1</accession>
<organism evidence="2 3">
    <name type="scientific">Kocuria tytonis</name>
    <dbReference type="NCBI Taxonomy" id="2054280"/>
    <lineage>
        <taxon>Bacteria</taxon>
        <taxon>Bacillati</taxon>
        <taxon>Actinomycetota</taxon>
        <taxon>Actinomycetes</taxon>
        <taxon>Micrococcales</taxon>
        <taxon>Micrococcaceae</taxon>
        <taxon>Kocuria</taxon>
    </lineage>
</organism>
<dbReference type="AlphaFoldDB" id="A0A495A5U1"/>
<dbReference type="OrthoDB" id="3721183at2"/>
<evidence type="ECO:0000313" key="2">
    <source>
        <dbReference type="EMBL" id="RKQ35208.1"/>
    </source>
</evidence>
<evidence type="ECO:0000313" key="3">
    <source>
        <dbReference type="Proteomes" id="UP000249516"/>
    </source>
</evidence>
<protein>
    <submittedName>
        <fullName evidence="2">Uncharacterized protein</fullName>
    </submittedName>
</protein>
<comment type="caution">
    <text evidence="2">The sequence shown here is derived from an EMBL/GenBank/DDBJ whole genome shotgun (WGS) entry which is preliminary data.</text>
</comment>
<dbReference type="InterPro" id="IPR012348">
    <property type="entry name" value="RNR-like"/>
</dbReference>
<sequence length="288" mass="31432">MSTETFDVRAYMRSPIVLTTDEVDAVAHEDVSESTLPTLTYLWSVEQDTLARMRDLLVTPTHAESRITAFLSTWSHEQHRVARGLQKLLEANGCTPREPPDSTAGRARRVWDDRFRPIATAVGANFLGNHVVGAQMAAGWLDAAVLASGYHHLGAAHAPLAPLARTVVRQKERHMQFFAQETRGRLEDDRVARGLARVAVRRWRAPGTRYADPRVIADQIGPLLTDSSVLEALDAADRTVQTWPGLTGARPVRAGIDELRRAGGGAARRRSSSVGSWGAVGGDLAPSH</sequence>
<dbReference type="EMBL" id="PNJG02000002">
    <property type="protein sequence ID" value="RKQ35208.1"/>
    <property type="molecule type" value="Genomic_DNA"/>
</dbReference>
<dbReference type="GO" id="GO:0016491">
    <property type="term" value="F:oxidoreductase activity"/>
    <property type="evidence" value="ECO:0007669"/>
    <property type="project" value="InterPro"/>
</dbReference>
<dbReference type="Gene3D" id="1.10.620.20">
    <property type="entry name" value="Ribonucleotide Reductase, subunit A"/>
    <property type="match status" value="1"/>
</dbReference>
<name>A0A495A5U1_9MICC</name>
<evidence type="ECO:0000256" key="1">
    <source>
        <dbReference type="SAM" id="MobiDB-lite"/>
    </source>
</evidence>